<dbReference type="AlphaFoldDB" id="A0A1T4KPG0"/>
<proteinExistence type="predicted"/>
<feature type="transmembrane region" description="Helical" evidence="1">
    <location>
        <begin position="99"/>
        <end position="120"/>
    </location>
</feature>
<feature type="transmembrane region" description="Helical" evidence="1">
    <location>
        <begin position="126"/>
        <end position="149"/>
    </location>
</feature>
<dbReference type="RefSeq" id="WP_087678066.1">
    <property type="nucleotide sequence ID" value="NZ_FUWV01000002.1"/>
</dbReference>
<feature type="transmembrane region" description="Helical" evidence="1">
    <location>
        <begin position="52"/>
        <end position="78"/>
    </location>
</feature>
<dbReference type="EMBL" id="FUWV01000002">
    <property type="protein sequence ID" value="SJZ44248.1"/>
    <property type="molecule type" value="Genomic_DNA"/>
</dbReference>
<keyword evidence="3" id="KW-1185">Reference proteome</keyword>
<dbReference type="OrthoDB" id="1631895at2"/>
<reference evidence="2 3" key="1">
    <citation type="submission" date="2017-02" db="EMBL/GenBank/DDBJ databases">
        <authorList>
            <person name="Peterson S.W."/>
        </authorList>
    </citation>
    <scope>NUCLEOTIDE SEQUENCE [LARGE SCALE GENOMIC DNA]</scope>
    <source>
        <strain evidence="2 3">DSM 15102</strain>
    </source>
</reference>
<protein>
    <submittedName>
        <fullName evidence="2">Niacin transporter</fullName>
    </submittedName>
</protein>
<dbReference type="Gene3D" id="1.10.1760.20">
    <property type="match status" value="1"/>
</dbReference>
<accession>A0A1T4KPG0</accession>
<evidence type="ECO:0000256" key="1">
    <source>
        <dbReference type="SAM" id="Phobius"/>
    </source>
</evidence>
<evidence type="ECO:0000313" key="2">
    <source>
        <dbReference type="EMBL" id="SJZ44248.1"/>
    </source>
</evidence>
<keyword evidence="1" id="KW-0812">Transmembrane</keyword>
<gene>
    <name evidence="2" type="ORF">SAMN02745973_00638</name>
</gene>
<name>A0A1T4KPG0_9FIRM</name>
<sequence>MNTKKLTITALLISFAIMIPSVVFLKVIIPPFSATLGSHVPMFLSMFLGPEVAALVGIGSCIGFFISLGPVVAARAFMHILIGIIGAKLLQKKISFRKVIIITAPIHGLLECLIVLPFVGVNIYNLLIITGIGTILHHSIDGVISSAILKVLEKSKINILNQQKETD</sequence>
<keyword evidence="1" id="KW-1133">Transmembrane helix</keyword>
<dbReference type="Proteomes" id="UP000196365">
    <property type="component" value="Unassembled WGS sequence"/>
</dbReference>
<evidence type="ECO:0000313" key="3">
    <source>
        <dbReference type="Proteomes" id="UP000196365"/>
    </source>
</evidence>
<organism evidence="2 3">
    <name type="scientific">Garciella nitratireducens DSM 15102</name>
    <dbReference type="NCBI Taxonomy" id="1121911"/>
    <lineage>
        <taxon>Bacteria</taxon>
        <taxon>Bacillati</taxon>
        <taxon>Bacillota</taxon>
        <taxon>Clostridia</taxon>
        <taxon>Eubacteriales</taxon>
        <taxon>Eubacteriaceae</taxon>
        <taxon>Garciella</taxon>
    </lineage>
</organism>
<keyword evidence="1" id="KW-0472">Membrane</keyword>